<evidence type="ECO:0000259" key="2">
    <source>
        <dbReference type="SMART" id="SM00834"/>
    </source>
</evidence>
<dbReference type="SMART" id="SM00834">
    <property type="entry name" value="CxxC_CXXC_SSSS"/>
    <property type="match status" value="1"/>
</dbReference>
<dbReference type="AlphaFoldDB" id="A0A0P1G487"/>
<dbReference type="STRING" id="928856.SAMN04488049_11456"/>
<evidence type="ECO:0000313" key="3">
    <source>
        <dbReference type="EMBL" id="CUH76620.1"/>
    </source>
</evidence>
<dbReference type="RefSeq" id="WP_058289107.1">
    <property type="nucleotide sequence ID" value="NZ_CYSD01000014.1"/>
</dbReference>
<feature type="compositionally biased region" description="Basic residues" evidence="1">
    <location>
        <begin position="78"/>
        <end position="87"/>
    </location>
</feature>
<dbReference type="Pfam" id="PF09723">
    <property type="entry name" value="Zn_ribbon_8"/>
    <property type="match status" value="1"/>
</dbReference>
<sequence length="107" mass="11784">MPIYEYSCPDCGPFQSMGRMATSDAPCGCPICGTASPRITVAAPQLSRLDSGRRSAHSVNERASHSPKFSRDVDPRMKGQKITRRRETKSADGAKSFANKRPWMLSH</sequence>
<feature type="domain" description="Putative regulatory protein FmdB zinc ribbon" evidence="2">
    <location>
        <begin position="1"/>
        <end position="41"/>
    </location>
</feature>
<proteinExistence type="predicted"/>
<feature type="region of interest" description="Disordered" evidence="1">
    <location>
        <begin position="48"/>
        <end position="107"/>
    </location>
</feature>
<dbReference type="EMBL" id="CYSD01000014">
    <property type="protein sequence ID" value="CUH76620.1"/>
    <property type="molecule type" value="Genomic_DNA"/>
</dbReference>
<protein>
    <submittedName>
        <fullName evidence="3">Putative regulatory protein, FmdB family</fullName>
    </submittedName>
</protein>
<feature type="compositionally biased region" description="Basic and acidic residues" evidence="1">
    <location>
        <begin position="59"/>
        <end position="77"/>
    </location>
</feature>
<evidence type="ECO:0000313" key="4">
    <source>
        <dbReference type="Proteomes" id="UP000052022"/>
    </source>
</evidence>
<keyword evidence="4" id="KW-1185">Reference proteome</keyword>
<organism evidence="3 4">
    <name type="scientific">Tritonibacter multivorans</name>
    <dbReference type="NCBI Taxonomy" id="928856"/>
    <lineage>
        <taxon>Bacteria</taxon>
        <taxon>Pseudomonadati</taxon>
        <taxon>Pseudomonadota</taxon>
        <taxon>Alphaproteobacteria</taxon>
        <taxon>Rhodobacterales</taxon>
        <taxon>Paracoccaceae</taxon>
        <taxon>Tritonibacter</taxon>
    </lineage>
</organism>
<evidence type="ECO:0000256" key="1">
    <source>
        <dbReference type="SAM" id="MobiDB-lite"/>
    </source>
</evidence>
<dbReference type="InterPro" id="IPR013429">
    <property type="entry name" value="Regulatory_FmdB_Zinc_ribbon"/>
</dbReference>
<gene>
    <name evidence="3" type="ORF">TRM7557_00987</name>
</gene>
<name>A0A0P1G487_9RHOB</name>
<dbReference type="OrthoDB" id="9813321at2"/>
<dbReference type="NCBIfam" id="TIGR02605">
    <property type="entry name" value="CxxC_CxxC_SSSS"/>
    <property type="match status" value="1"/>
</dbReference>
<reference evidence="3 4" key="1">
    <citation type="submission" date="2015-09" db="EMBL/GenBank/DDBJ databases">
        <authorList>
            <consortium name="Swine Surveillance"/>
        </authorList>
    </citation>
    <scope>NUCLEOTIDE SEQUENCE [LARGE SCALE GENOMIC DNA]</scope>
    <source>
        <strain evidence="3 4">CECT 7557</strain>
    </source>
</reference>
<dbReference type="Proteomes" id="UP000052022">
    <property type="component" value="Unassembled WGS sequence"/>
</dbReference>
<accession>A0A0P1G487</accession>